<evidence type="ECO:0000313" key="1">
    <source>
        <dbReference type="EMBL" id="JAD56903.1"/>
    </source>
</evidence>
<dbReference type="EMBL" id="GBRH01240992">
    <property type="protein sequence ID" value="JAD56903.1"/>
    <property type="molecule type" value="Transcribed_RNA"/>
</dbReference>
<name>A0A0A9B421_ARUDO</name>
<protein>
    <submittedName>
        <fullName evidence="1">Uncharacterized protein</fullName>
    </submittedName>
</protein>
<proteinExistence type="predicted"/>
<reference evidence="1" key="2">
    <citation type="journal article" date="2015" name="Data Brief">
        <title>Shoot transcriptome of the giant reed, Arundo donax.</title>
        <authorList>
            <person name="Barrero R.A."/>
            <person name="Guerrero F.D."/>
            <person name="Moolhuijzen P."/>
            <person name="Goolsby J.A."/>
            <person name="Tidwell J."/>
            <person name="Bellgard S.E."/>
            <person name="Bellgard M.I."/>
        </authorList>
    </citation>
    <scope>NUCLEOTIDE SEQUENCE</scope>
    <source>
        <tissue evidence="1">Shoot tissue taken approximately 20 cm above the soil surface</tissue>
    </source>
</reference>
<accession>A0A0A9B421</accession>
<organism evidence="1">
    <name type="scientific">Arundo donax</name>
    <name type="common">Giant reed</name>
    <name type="synonym">Donax arundinaceus</name>
    <dbReference type="NCBI Taxonomy" id="35708"/>
    <lineage>
        <taxon>Eukaryota</taxon>
        <taxon>Viridiplantae</taxon>
        <taxon>Streptophyta</taxon>
        <taxon>Embryophyta</taxon>
        <taxon>Tracheophyta</taxon>
        <taxon>Spermatophyta</taxon>
        <taxon>Magnoliopsida</taxon>
        <taxon>Liliopsida</taxon>
        <taxon>Poales</taxon>
        <taxon>Poaceae</taxon>
        <taxon>PACMAD clade</taxon>
        <taxon>Arundinoideae</taxon>
        <taxon>Arundineae</taxon>
        <taxon>Arundo</taxon>
    </lineage>
</organism>
<reference evidence="1" key="1">
    <citation type="submission" date="2014-09" db="EMBL/GenBank/DDBJ databases">
        <authorList>
            <person name="Magalhaes I.L.F."/>
            <person name="Oliveira U."/>
            <person name="Santos F.R."/>
            <person name="Vidigal T.H.D.A."/>
            <person name="Brescovit A.D."/>
            <person name="Santos A.J."/>
        </authorList>
    </citation>
    <scope>NUCLEOTIDE SEQUENCE</scope>
    <source>
        <tissue evidence="1">Shoot tissue taken approximately 20 cm above the soil surface</tissue>
    </source>
</reference>
<sequence>MIGGVSNVVIQGT</sequence>